<protein>
    <submittedName>
        <fullName evidence="3">Uncharacterized protein</fullName>
    </submittedName>
</protein>
<feature type="non-terminal residue" evidence="3">
    <location>
        <position position="76"/>
    </location>
</feature>
<proteinExistence type="predicted"/>
<organism evidence="3 4">
    <name type="scientific">[Emmonsia] crescens</name>
    <dbReference type="NCBI Taxonomy" id="73230"/>
    <lineage>
        <taxon>Eukaryota</taxon>
        <taxon>Fungi</taxon>
        <taxon>Dikarya</taxon>
        <taxon>Ascomycota</taxon>
        <taxon>Pezizomycotina</taxon>
        <taxon>Eurotiomycetes</taxon>
        <taxon>Eurotiomycetidae</taxon>
        <taxon>Onygenales</taxon>
        <taxon>Ajellomycetaceae</taxon>
        <taxon>Emergomyces</taxon>
    </lineage>
</organism>
<dbReference type="Proteomes" id="UP000034164">
    <property type="component" value="Unassembled WGS sequence"/>
</dbReference>
<feature type="compositionally biased region" description="Acidic residues" evidence="1">
    <location>
        <begin position="50"/>
        <end position="60"/>
    </location>
</feature>
<name>A0A0G2HQ01_9EURO</name>
<keyword evidence="2" id="KW-0732">Signal</keyword>
<dbReference type="VEuPathDB" id="FungiDB:EMCG_05165"/>
<evidence type="ECO:0000313" key="3">
    <source>
        <dbReference type="EMBL" id="KKZ60068.1"/>
    </source>
</evidence>
<evidence type="ECO:0000256" key="2">
    <source>
        <dbReference type="SAM" id="SignalP"/>
    </source>
</evidence>
<comment type="caution">
    <text evidence="3">The sequence shown here is derived from an EMBL/GenBank/DDBJ whole genome shotgun (WGS) entry which is preliminary data.</text>
</comment>
<feature type="region of interest" description="Disordered" evidence="1">
    <location>
        <begin position="50"/>
        <end position="76"/>
    </location>
</feature>
<dbReference type="AlphaFoldDB" id="A0A0G2HQ01"/>
<evidence type="ECO:0000256" key="1">
    <source>
        <dbReference type="SAM" id="MobiDB-lite"/>
    </source>
</evidence>
<feature type="signal peptide" evidence="2">
    <location>
        <begin position="1"/>
        <end position="26"/>
    </location>
</feature>
<evidence type="ECO:0000313" key="4">
    <source>
        <dbReference type="Proteomes" id="UP000034164"/>
    </source>
</evidence>
<sequence length="76" mass="8766">MSTHIKSKVSAYRIKIFSLLLTSVTSLCETTLFSDNKCTDDDYFCNDAYDDNDNDDDNDDNENKNKSESYQNEIFS</sequence>
<accession>A0A0G2HQ01</accession>
<feature type="chain" id="PRO_5002545261" evidence="2">
    <location>
        <begin position="27"/>
        <end position="76"/>
    </location>
</feature>
<reference evidence="4" key="1">
    <citation type="journal article" date="2015" name="PLoS Genet.">
        <title>The dynamic genome and transcriptome of the human fungal pathogen Blastomyces and close relative Emmonsia.</title>
        <authorList>
            <person name="Munoz J.F."/>
            <person name="Gauthier G.M."/>
            <person name="Desjardins C.A."/>
            <person name="Gallo J.E."/>
            <person name="Holder J."/>
            <person name="Sullivan T.D."/>
            <person name="Marty A.J."/>
            <person name="Carmen J.C."/>
            <person name="Chen Z."/>
            <person name="Ding L."/>
            <person name="Gujja S."/>
            <person name="Magrini V."/>
            <person name="Misas E."/>
            <person name="Mitreva M."/>
            <person name="Priest M."/>
            <person name="Saif S."/>
            <person name="Whiston E.A."/>
            <person name="Young S."/>
            <person name="Zeng Q."/>
            <person name="Goldman W.E."/>
            <person name="Mardis E.R."/>
            <person name="Taylor J.W."/>
            <person name="McEwen J.G."/>
            <person name="Clay O.K."/>
            <person name="Klein B.S."/>
            <person name="Cuomo C.A."/>
        </authorList>
    </citation>
    <scope>NUCLEOTIDE SEQUENCE [LARGE SCALE GENOMIC DNA]</scope>
    <source>
        <strain evidence="4">UAMH 3008</strain>
    </source>
</reference>
<gene>
    <name evidence="3" type="ORF">EMCG_05165</name>
</gene>
<dbReference type="EMBL" id="LCZI01001583">
    <property type="protein sequence ID" value="KKZ60068.1"/>
    <property type="molecule type" value="Genomic_DNA"/>
</dbReference>